<dbReference type="GO" id="GO:0005730">
    <property type="term" value="C:nucleolus"/>
    <property type="evidence" value="ECO:0007669"/>
    <property type="project" value="TreeGrafter"/>
</dbReference>
<evidence type="ECO:0000313" key="3">
    <source>
        <dbReference type="Proteomes" id="UP000095023"/>
    </source>
</evidence>
<dbReference type="PANTHER" id="PTHR13507:SF0">
    <property type="entry name" value="PRKR-INTERACTING PROTEIN 1"/>
    <property type="match status" value="1"/>
</dbReference>
<evidence type="ECO:0000256" key="1">
    <source>
        <dbReference type="SAM" id="MobiDB-lite"/>
    </source>
</evidence>
<feature type="region of interest" description="Disordered" evidence="1">
    <location>
        <begin position="94"/>
        <end position="172"/>
    </location>
</feature>
<dbReference type="Proteomes" id="UP000095023">
    <property type="component" value="Unassembled WGS sequence"/>
</dbReference>
<feature type="compositionally biased region" description="Basic and acidic residues" evidence="1">
    <location>
        <begin position="94"/>
        <end position="114"/>
    </location>
</feature>
<evidence type="ECO:0000313" key="2">
    <source>
        <dbReference type="EMBL" id="ODV92511.1"/>
    </source>
</evidence>
<feature type="compositionally biased region" description="Basic and acidic residues" evidence="1">
    <location>
        <begin position="135"/>
        <end position="149"/>
    </location>
</feature>
<reference evidence="3" key="1">
    <citation type="submission" date="2016-02" db="EMBL/GenBank/DDBJ databases">
        <title>Comparative genomics of biotechnologically important yeasts.</title>
        <authorList>
            <consortium name="DOE Joint Genome Institute"/>
            <person name="Riley R."/>
            <person name="Haridas S."/>
            <person name="Wolfe K.H."/>
            <person name="Lopes M.R."/>
            <person name="Hittinger C.T."/>
            <person name="Goker M."/>
            <person name="Salamov A."/>
            <person name="Wisecaver J."/>
            <person name="Long T.M."/>
            <person name="Aerts A.L."/>
            <person name="Barry K."/>
            <person name="Choi C."/>
            <person name="Clum A."/>
            <person name="Coughlan A.Y."/>
            <person name="Deshpande S."/>
            <person name="Douglass A.P."/>
            <person name="Hanson S.J."/>
            <person name="Klenk H.-P."/>
            <person name="Labutti K."/>
            <person name="Lapidus A."/>
            <person name="Lindquist E."/>
            <person name="Lipzen A."/>
            <person name="Meier-Kolthoff J.P."/>
            <person name="Ohm R.A."/>
            <person name="Otillar R.P."/>
            <person name="Pangilinan J."/>
            <person name="Peng Y."/>
            <person name="Rokas A."/>
            <person name="Rosa C.A."/>
            <person name="Scheuner C."/>
            <person name="Sibirny A.A."/>
            <person name="Slot J.C."/>
            <person name="Stielow J.B."/>
            <person name="Sun H."/>
            <person name="Kurtzman C.P."/>
            <person name="Blackwell M."/>
            <person name="Jeffries T.W."/>
            <person name="Grigoriev I.V."/>
        </authorList>
    </citation>
    <scope>NUCLEOTIDE SEQUENCE [LARGE SCALE GENOMIC DNA]</scope>
    <source>
        <strain evidence="3">NRRL Y-17796</strain>
    </source>
</reference>
<dbReference type="InterPro" id="IPR009548">
    <property type="entry name" value="Prkrip1"/>
</dbReference>
<proteinExistence type="predicted"/>
<dbReference type="AlphaFoldDB" id="A0A1E4TL74"/>
<sequence length="172" mass="19799">MTNKHTSQLAKTIDQLLSAPEKEIDLSALHSPRQTSLPTRQIVEDAIGAPRDMMKVVHGSTAAFNSGQFHIYKREKRRESERLRILEEVDAEKRKQTDFLARRAEKELEDQRRTEKNRKRRRKRNESKVAKRSASHTEPEVVSHARDASGIDSSVPDRGNTDRSNLVITEEF</sequence>
<keyword evidence="3" id="KW-1185">Reference proteome</keyword>
<feature type="compositionally biased region" description="Polar residues" evidence="1">
    <location>
        <begin position="162"/>
        <end position="172"/>
    </location>
</feature>
<dbReference type="PANTHER" id="PTHR13507">
    <property type="entry name" value="PRKR-INTERACTING PROTEIN 1"/>
    <property type="match status" value="1"/>
</dbReference>
<dbReference type="GO" id="GO:0003725">
    <property type="term" value="F:double-stranded RNA binding"/>
    <property type="evidence" value="ECO:0007669"/>
    <property type="project" value="InterPro"/>
</dbReference>
<organism evidence="2 3">
    <name type="scientific">Tortispora caseinolytica NRRL Y-17796</name>
    <dbReference type="NCBI Taxonomy" id="767744"/>
    <lineage>
        <taxon>Eukaryota</taxon>
        <taxon>Fungi</taxon>
        <taxon>Dikarya</taxon>
        <taxon>Ascomycota</taxon>
        <taxon>Saccharomycotina</taxon>
        <taxon>Trigonopsidomycetes</taxon>
        <taxon>Trigonopsidales</taxon>
        <taxon>Trigonopsidaceae</taxon>
        <taxon>Tortispora</taxon>
    </lineage>
</organism>
<gene>
    <name evidence="2" type="ORF">CANCADRAFT_87626</name>
</gene>
<feature type="compositionally biased region" description="Basic residues" evidence="1">
    <location>
        <begin position="115"/>
        <end position="134"/>
    </location>
</feature>
<dbReference type="GO" id="GO:0004860">
    <property type="term" value="F:protein kinase inhibitor activity"/>
    <property type="evidence" value="ECO:0007669"/>
    <property type="project" value="TreeGrafter"/>
</dbReference>
<name>A0A1E4TL74_9ASCO</name>
<dbReference type="Pfam" id="PF06658">
    <property type="entry name" value="DUF1168"/>
    <property type="match status" value="1"/>
</dbReference>
<dbReference type="EMBL" id="KV453841">
    <property type="protein sequence ID" value="ODV92511.1"/>
    <property type="molecule type" value="Genomic_DNA"/>
</dbReference>
<protein>
    <recommendedName>
        <fullName evidence="4">PRKR-interacting protein 1</fullName>
    </recommendedName>
</protein>
<accession>A0A1E4TL74</accession>
<evidence type="ECO:0008006" key="4">
    <source>
        <dbReference type="Google" id="ProtNLM"/>
    </source>
</evidence>
<dbReference type="GO" id="GO:0019901">
    <property type="term" value="F:protein kinase binding"/>
    <property type="evidence" value="ECO:0007669"/>
    <property type="project" value="TreeGrafter"/>
</dbReference>